<accession>A0ABV4G200</accession>
<reference evidence="1 2" key="1">
    <citation type="submission" date="2024-07" db="EMBL/GenBank/DDBJ databases">
        <title>Genomic Encyclopedia of Type Strains, Phase V (KMG-V): Genome sequencing to study the core and pangenomes of soil and plant-associated prokaryotes.</title>
        <authorList>
            <person name="Whitman W."/>
        </authorList>
    </citation>
    <scope>NUCLEOTIDE SEQUENCE [LARGE SCALE GENOMIC DNA]</scope>
    <source>
        <strain evidence="1 2">USDA 152</strain>
    </source>
</reference>
<sequence length="80" mass="8921">MTAPARDTLADGGLEMRHGRQYQFEGVAFRLQAVEHSAEDIEMVPDLATAAAGQHQKHRRLTVATCLLLRVRPQRGQLLD</sequence>
<dbReference type="EMBL" id="JBGBZJ010000003">
    <property type="protein sequence ID" value="MEY9457627.1"/>
    <property type="molecule type" value="Genomic_DNA"/>
</dbReference>
<comment type="caution">
    <text evidence="1">The sequence shown here is derived from an EMBL/GenBank/DDBJ whole genome shotgun (WGS) entry which is preliminary data.</text>
</comment>
<proteinExistence type="predicted"/>
<name>A0ABV4G200_9BRAD</name>
<protein>
    <submittedName>
        <fullName evidence="1">Uncharacterized protein</fullName>
    </submittedName>
</protein>
<dbReference type="Proteomes" id="UP001565369">
    <property type="component" value="Unassembled WGS sequence"/>
</dbReference>
<evidence type="ECO:0000313" key="1">
    <source>
        <dbReference type="EMBL" id="MEY9457627.1"/>
    </source>
</evidence>
<evidence type="ECO:0000313" key="2">
    <source>
        <dbReference type="Proteomes" id="UP001565369"/>
    </source>
</evidence>
<gene>
    <name evidence="1" type="ORF">ABIG07_006575</name>
</gene>
<organism evidence="1 2">
    <name type="scientific">Bradyrhizobium ottawaense</name>
    <dbReference type="NCBI Taxonomy" id="931866"/>
    <lineage>
        <taxon>Bacteria</taxon>
        <taxon>Pseudomonadati</taxon>
        <taxon>Pseudomonadota</taxon>
        <taxon>Alphaproteobacteria</taxon>
        <taxon>Hyphomicrobiales</taxon>
        <taxon>Nitrobacteraceae</taxon>
        <taxon>Bradyrhizobium</taxon>
    </lineage>
</organism>
<keyword evidence="2" id="KW-1185">Reference proteome</keyword>